<sequence length="81" mass="8181">MRVALQKLLIILALAAFAGISAGNLIGGLASGVINGPSRGKDAIAFASHPIGFSLMALLYLVMAVGTAGYAYHIAKNKPAA</sequence>
<protein>
    <submittedName>
        <fullName evidence="2">Uncharacterized protein</fullName>
    </submittedName>
</protein>
<dbReference type="Proteomes" id="UP000241788">
    <property type="component" value="Unassembled WGS sequence"/>
</dbReference>
<keyword evidence="1" id="KW-0812">Transmembrane</keyword>
<dbReference type="STRING" id="1604334.SAMN05421546_2472"/>
<organism evidence="2 3">
    <name type="scientific">Solilutibacter tolerans</name>
    <dbReference type="NCBI Taxonomy" id="1604334"/>
    <lineage>
        <taxon>Bacteria</taxon>
        <taxon>Pseudomonadati</taxon>
        <taxon>Pseudomonadota</taxon>
        <taxon>Gammaproteobacteria</taxon>
        <taxon>Lysobacterales</taxon>
        <taxon>Lysobacteraceae</taxon>
        <taxon>Solilutibacter</taxon>
    </lineage>
</organism>
<keyword evidence="3" id="KW-1185">Reference proteome</keyword>
<feature type="transmembrane region" description="Helical" evidence="1">
    <location>
        <begin position="51"/>
        <end position="72"/>
    </location>
</feature>
<keyword evidence="1" id="KW-1133">Transmembrane helix</keyword>
<proteinExistence type="predicted"/>
<evidence type="ECO:0000256" key="1">
    <source>
        <dbReference type="SAM" id="Phobius"/>
    </source>
</evidence>
<dbReference type="AlphaFoldDB" id="A0A1N6YGY4"/>
<evidence type="ECO:0000313" key="3">
    <source>
        <dbReference type="Proteomes" id="UP000241788"/>
    </source>
</evidence>
<dbReference type="EMBL" id="FTLW01000008">
    <property type="protein sequence ID" value="SIR13824.1"/>
    <property type="molecule type" value="Genomic_DNA"/>
</dbReference>
<accession>A0A1N6YGY4</accession>
<gene>
    <name evidence="2" type="ORF">SAMN05421546_2472</name>
</gene>
<reference evidence="3" key="1">
    <citation type="submission" date="2017-01" db="EMBL/GenBank/DDBJ databases">
        <authorList>
            <person name="Varghese N."/>
            <person name="Submissions S."/>
        </authorList>
    </citation>
    <scope>NUCLEOTIDE SEQUENCE [LARGE SCALE GENOMIC DNA]</scope>
    <source>
        <strain evidence="3">UM1</strain>
    </source>
</reference>
<evidence type="ECO:0000313" key="2">
    <source>
        <dbReference type="EMBL" id="SIR13824.1"/>
    </source>
</evidence>
<name>A0A1N6YGY4_9GAMM</name>
<dbReference type="RefSeq" id="WP_129582929.1">
    <property type="nucleotide sequence ID" value="NZ_FTLW01000008.1"/>
</dbReference>
<keyword evidence="1" id="KW-0472">Membrane</keyword>